<name>A0A6J8A412_MYTCO</name>
<dbReference type="SUPFAM" id="SSF48557">
    <property type="entry name" value="L-aspartase-like"/>
    <property type="match status" value="1"/>
</dbReference>
<feature type="transmembrane region" description="Helical" evidence="2">
    <location>
        <begin position="361"/>
        <end position="381"/>
    </location>
</feature>
<feature type="transmembrane region" description="Helical" evidence="2">
    <location>
        <begin position="393"/>
        <end position="413"/>
    </location>
</feature>
<dbReference type="PANTHER" id="PTHR11360">
    <property type="entry name" value="MONOCARBOXYLATE TRANSPORTER"/>
    <property type="match status" value="1"/>
</dbReference>
<keyword evidence="2" id="KW-0472">Membrane</keyword>
<feature type="transmembrane region" description="Helical" evidence="2">
    <location>
        <begin position="604"/>
        <end position="623"/>
    </location>
</feature>
<evidence type="ECO:0000256" key="2">
    <source>
        <dbReference type="SAM" id="Phobius"/>
    </source>
</evidence>
<feature type="transmembrane region" description="Helical" evidence="2">
    <location>
        <begin position="425"/>
        <end position="443"/>
    </location>
</feature>
<protein>
    <recommendedName>
        <fullName evidence="3">Major facilitator superfamily (MFS) profile domain-containing protein</fullName>
    </recommendedName>
</protein>
<dbReference type="Gene3D" id="1.20.200.10">
    <property type="entry name" value="Fumarase/aspartase (Central domain)"/>
    <property type="match status" value="1"/>
</dbReference>
<evidence type="ECO:0000313" key="4">
    <source>
        <dbReference type="EMBL" id="CAC5360893.1"/>
    </source>
</evidence>
<keyword evidence="5" id="KW-1185">Reference proteome</keyword>
<dbReference type="GO" id="GO:0003824">
    <property type="term" value="F:catalytic activity"/>
    <property type="evidence" value="ECO:0007669"/>
    <property type="project" value="InterPro"/>
</dbReference>
<dbReference type="Pfam" id="PF07690">
    <property type="entry name" value="MFS_1"/>
    <property type="match status" value="2"/>
</dbReference>
<gene>
    <name evidence="4" type="ORF">MCOR_3211</name>
</gene>
<dbReference type="PANTHER" id="PTHR11360:SF284">
    <property type="entry name" value="EG:103B4.3 PROTEIN-RELATED"/>
    <property type="match status" value="1"/>
</dbReference>
<dbReference type="CDD" id="cd17352">
    <property type="entry name" value="MFS_MCT_SLC16"/>
    <property type="match status" value="1"/>
</dbReference>
<dbReference type="OrthoDB" id="6127105at2759"/>
<dbReference type="SUPFAM" id="SSF103473">
    <property type="entry name" value="MFS general substrate transporter"/>
    <property type="match status" value="1"/>
</dbReference>
<dbReference type="InterPro" id="IPR001106">
    <property type="entry name" value="Aromatic_Lyase"/>
</dbReference>
<feature type="transmembrane region" description="Helical" evidence="2">
    <location>
        <begin position="629"/>
        <end position="652"/>
    </location>
</feature>
<feature type="transmembrane region" description="Helical" evidence="2">
    <location>
        <begin position="535"/>
        <end position="560"/>
    </location>
</feature>
<dbReference type="GO" id="GO:0008028">
    <property type="term" value="F:monocarboxylic acid transmembrane transporter activity"/>
    <property type="evidence" value="ECO:0007669"/>
    <property type="project" value="TreeGrafter"/>
</dbReference>
<dbReference type="InterPro" id="IPR008948">
    <property type="entry name" value="L-Aspartase-like"/>
</dbReference>
<feature type="domain" description="Major facilitator superfamily (MFS) profile" evidence="3">
    <location>
        <begin position="534"/>
        <end position="762"/>
    </location>
</feature>
<dbReference type="InterPro" id="IPR020846">
    <property type="entry name" value="MFS_dom"/>
</dbReference>
<feature type="transmembrane region" description="Helical" evidence="2">
    <location>
        <begin position="572"/>
        <end position="592"/>
    </location>
</feature>
<dbReference type="EMBL" id="CACVKT020000573">
    <property type="protein sequence ID" value="CAC5360893.1"/>
    <property type="molecule type" value="Genomic_DNA"/>
</dbReference>
<organism evidence="4 5">
    <name type="scientific">Mytilus coruscus</name>
    <name type="common">Sea mussel</name>
    <dbReference type="NCBI Taxonomy" id="42192"/>
    <lineage>
        <taxon>Eukaryota</taxon>
        <taxon>Metazoa</taxon>
        <taxon>Spiralia</taxon>
        <taxon>Lophotrochozoa</taxon>
        <taxon>Mollusca</taxon>
        <taxon>Bivalvia</taxon>
        <taxon>Autobranchia</taxon>
        <taxon>Pteriomorphia</taxon>
        <taxon>Mytilida</taxon>
        <taxon>Mytiloidea</taxon>
        <taxon>Mytilidae</taxon>
        <taxon>Mytilinae</taxon>
        <taxon>Mytilus</taxon>
    </lineage>
</organism>
<reference evidence="4 5" key="1">
    <citation type="submission" date="2020-06" db="EMBL/GenBank/DDBJ databases">
        <authorList>
            <person name="Li R."/>
            <person name="Bekaert M."/>
        </authorList>
    </citation>
    <scope>NUCLEOTIDE SEQUENCE [LARGE SCALE GENOMIC DNA]</scope>
    <source>
        <strain evidence="5">wild</strain>
    </source>
</reference>
<dbReference type="InterPro" id="IPR050327">
    <property type="entry name" value="Proton-linked_MCT"/>
</dbReference>
<proteinExistence type="predicted"/>
<feature type="transmembrane region" description="Helical" evidence="2">
    <location>
        <begin position="664"/>
        <end position="684"/>
    </location>
</feature>
<dbReference type="PROSITE" id="PS50850">
    <property type="entry name" value="MFS"/>
    <property type="match status" value="1"/>
</dbReference>
<dbReference type="InterPro" id="IPR011701">
    <property type="entry name" value="MFS"/>
</dbReference>
<sequence>MLSILEDSKLVITTLDMHLPDKCGVLKEDHYSIRSSPQWLGSVVETLNEACRRITIELNSANDNPLIDHRIDTVLHNANFQGETMSITMDQTRQALGICGKLQFALFEEVVNDKLNCGLPPNLSGCDINVDFGFKGCDIAMASYMSELDHFVNLMSNHVLSAECHNQAINSMALVSARFTSEAVEILQMMTANLLLLTAQAIDLRHLRNLILKEIDLQEYPDIASTLNETEWYDLLFLSKQKADKETDFLSEKENIEAKEFLSNRMSTLYSCACNGNIDAAKQMGKGRVMSKPCKKKDEDNDSNHDVQAPDGGWGWIVVVGPISSVLSTRFSCRSMTIVGGVFTSIGWLTTGFMPKIEYMFITYGLVAGIGKSLANSPTVIILGRWFDKRRSLVNGLSTAGSGVGTFIFAPLLELLFRKYGFQGSMLVMSGVMLNMCVCGSLFRSVPKSAKHKVSSLNGISNKVFTIDESTDFAMAVEERMQNKTVNGISNTIITEILINDSNDKKCQQSIFYRNNKKKSVKDYLDYTLLTNNRFLCFCISFMLATLGHSPAFIMLPALAMQFNISSKDATFILSISGIADIIGRIMLGVLCDIKFFKKNRQNLYVFAIFTSGVASICCVFASEYWHFVLYSCILGLFAGGSYNVLPPVILVDLLGVENLASSCGIALLFQGLGFLVGPPMAVFLTDKFGDYQSGFYFAGVSMVISSIVVSLSIICERLNRSKYEIDKADRKVNDLDLADQIMNETNRSSEITMNKLYARRT</sequence>
<dbReference type="AlphaFoldDB" id="A0A6J8A412"/>
<evidence type="ECO:0000313" key="5">
    <source>
        <dbReference type="Proteomes" id="UP000507470"/>
    </source>
</evidence>
<dbReference type="Gene3D" id="1.20.1250.20">
    <property type="entry name" value="MFS general substrate transporter like domains"/>
    <property type="match status" value="2"/>
</dbReference>
<accession>A0A6J8A412</accession>
<keyword evidence="2" id="KW-0812">Transmembrane</keyword>
<evidence type="ECO:0000256" key="1">
    <source>
        <dbReference type="ARBA" id="ARBA00004141"/>
    </source>
</evidence>
<dbReference type="Proteomes" id="UP000507470">
    <property type="component" value="Unassembled WGS sequence"/>
</dbReference>
<feature type="transmembrane region" description="Helical" evidence="2">
    <location>
        <begin position="696"/>
        <end position="716"/>
    </location>
</feature>
<dbReference type="GO" id="GO:0016020">
    <property type="term" value="C:membrane"/>
    <property type="evidence" value="ECO:0007669"/>
    <property type="project" value="UniProtKB-SubCell"/>
</dbReference>
<dbReference type="InterPro" id="IPR036259">
    <property type="entry name" value="MFS_trans_sf"/>
</dbReference>
<dbReference type="Pfam" id="PF00221">
    <property type="entry name" value="Lyase_aromatic"/>
    <property type="match status" value="1"/>
</dbReference>
<comment type="subcellular location">
    <subcellularLocation>
        <location evidence="1">Membrane</location>
        <topology evidence="1">Multi-pass membrane protein</topology>
    </subcellularLocation>
</comment>
<evidence type="ECO:0000259" key="3">
    <source>
        <dbReference type="PROSITE" id="PS50850"/>
    </source>
</evidence>
<keyword evidence="2" id="KW-1133">Transmembrane helix</keyword>